<evidence type="ECO:0000313" key="3">
    <source>
        <dbReference type="Proteomes" id="UP001591681"/>
    </source>
</evidence>
<dbReference type="Gene3D" id="1.20.120.1920">
    <property type="entry name" value="UBAP1 SOUBA domain"/>
    <property type="match status" value="1"/>
</dbReference>
<accession>A0ABD1IPX3</accession>
<dbReference type="InterPro" id="IPR042575">
    <property type="entry name" value="UBAP1_C"/>
</dbReference>
<organism evidence="2 3">
    <name type="scientific">Coilia grayii</name>
    <name type="common">Gray's grenadier anchovy</name>
    <dbReference type="NCBI Taxonomy" id="363190"/>
    <lineage>
        <taxon>Eukaryota</taxon>
        <taxon>Metazoa</taxon>
        <taxon>Chordata</taxon>
        <taxon>Craniata</taxon>
        <taxon>Vertebrata</taxon>
        <taxon>Euteleostomi</taxon>
        <taxon>Actinopterygii</taxon>
        <taxon>Neopterygii</taxon>
        <taxon>Teleostei</taxon>
        <taxon>Clupei</taxon>
        <taxon>Clupeiformes</taxon>
        <taxon>Clupeoidei</taxon>
        <taxon>Engraulidae</taxon>
        <taxon>Coilinae</taxon>
        <taxon>Coilia</taxon>
    </lineage>
</organism>
<evidence type="ECO:0000313" key="2">
    <source>
        <dbReference type="EMBL" id="KAL2077042.1"/>
    </source>
</evidence>
<comment type="caution">
    <text evidence="2">The sequence shown here is derived from an EMBL/GenBank/DDBJ whole genome shotgun (WGS) entry which is preliminary data.</text>
</comment>
<name>A0ABD1IPX3_9TELE</name>
<dbReference type="PANTHER" id="PTHR15960:SF3">
    <property type="entry name" value="UBIQUITIN-ASSOCIATED PROTEIN 1-LIKE"/>
    <property type="match status" value="1"/>
</dbReference>
<dbReference type="Proteomes" id="UP001591681">
    <property type="component" value="Unassembled WGS sequence"/>
</dbReference>
<evidence type="ECO:0000256" key="1">
    <source>
        <dbReference type="SAM" id="MobiDB-lite"/>
    </source>
</evidence>
<sequence>MNPVEEVPLRMPVGALREAKEEVQLVTAPDISVPDYLQILQETEYVCSLENWVLTGLQGGYPTPTQSQAPVPGSPTDVLPSCPPYWMMFSSPQESRLASRWSSDLWEPNPRRRSRSLNASHYRSIDGRVRFTISDSDSEDDDDECQGKGKSKGGDPVTSRPQRFLDLPKNRSISAQLVPPKQQTQQQQRQNLHKNVRQASLTNQKPPRPPTLRSLSLSGYSPSPSNQTSVSSPRKKVPRSPTIGSRKPWLPFSGLCPRPPAVTCVGGPRPLGSQRGSDSSMELLSALSQEERDLVEAITQHGYSLRTAISALQKTREHSSEQILNYLVACDRLCERGYDEAEVEEALEMFQNCETKVWGNAHC</sequence>
<feature type="region of interest" description="Disordered" evidence="1">
    <location>
        <begin position="133"/>
        <end position="163"/>
    </location>
</feature>
<feature type="compositionally biased region" description="Low complexity" evidence="1">
    <location>
        <begin position="211"/>
        <end position="232"/>
    </location>
</feature>
<dbReference type="InterPro" id="IPR038870">
    <property type="entry name" value="UBAP1"/>
</dbReference>
<feature type="region of interest" description="Disordered" evidence="1">
    <location>
        <begin position="177"/>
        <end position="251"/>
    </location>
</feature>
<protein>
    <recommendedName>
        <fullName evidence="4">UBA domain-containing protein</fullName>
    </recommendedName>
</protein>
<gene>
    <name evidence="2" type="ORF">ACEWY4_026546</name>
</gene>
<dbReference type="AlphaFoldDB" id="A0ABD1IPX3"/>
<evidence type="ECO:0008006" key="4">
    <source>
        <dbReference type="Google" id="ProtNLM"/>
    </source>
</evidence>
<keyword evidence="3" id="KW-1185">Reference proteome</keyword>
<dbReference type="EMBL" id="JBHFQA010000024">
    <property type="protein sequence ID" value="KAL2077042.1"/>
    <property type="molecule type" value="Genomic_DNA"/>
</dbReference>
<dbReference type="PANTHER" id="PTHR15960">
    <property type="entry name" value="LD44032P"/>
    <property type="match status" value="1"/>
</dbReference>
<proteinExistence type="predicted"/>
<reference evidence="2 3" key="1">
    <citation type="submission" date="2024-09" db="EMBL/GenBank/DDBJ databases">
        <title>A chromosome-level genome assembly of Gray's grenadier anchovy, Coilia grayii.</title>
        <authorList>
            <person name="Fu Z."/>
        </authorList>
    </citation>
    <scope>NUCLEOTIDE SEQUENCE [LARGE SCALE GENOMIC DNA]</scope>
    <source>
        <strain evidence="2">G4</strain>
        <tissue evidence="2">Muscle</tissue>
    </source>
</reference>